<protein>
    <submittedName>
        <fullName evidence="3">Thioredoxin family protein</fullName>
    </submittedName>
</protein>
<feature type="signal peptide" evidence="1">
    <location>
        <begin position="1"/>
        <end position="21"/>
    </location>
</feature>
<accession>A0A1Z8AND6</accession>
<dbReference type="AlphaFoldDB" id="A0A1Z8AND6"/>
<organism evidence="3 4">
    <name type="scientific">Nonlabens dokdonensis</name>
    <dbReference type="NCBI Taxonomy" id="328515"/>
    <lineage>
        <taxon>Bacteria</taxon>
        <taxon>Pseudomonadati</taxon>
        <taxon>Bacteroidota</taxon>
        <taxon>Flavobacteriia</taxon>
        <taxon>Flavobacteriales</taxon>
        <taxon>Flavobacteriaceae</taxon>
        <taxon>Nonlabens</taxon>
    </lineage>
</organism>
<evidence type="ECO:0000256" key="1">
    <source>
        <dbReference type="SAM" id="SignalP"/>
    </source>
</evidence>
<comment type="caution">
    <text evidence="3">The sequence shown here is derived from an EMBL/GenBank/DDBJ whole genome shotgun (WGS) entry which is preliminary data.</text>
</comment>
<dbReference type="InterPro" id="IPR036249">
    <property type="entry name" value="Thioredoxin-like_sf"/>
</dbReference>
<proteinExistence type="predicted"/>
<evidence type="ECO:0000259" key="2">
    <source>
        <dbReference type="Pfam" id="PF13098"/>
    </source>
</evidence>
<name>A0A1Z8AND6_9FLAO</name>
<sequence length="175" mass="20564">MKLFPIIFLLFSALGFSQVNWMTMNEALAAQKKEPRKILMKSYTDWCPNCKWMDKYAFAKADIAKFINENYYPVSFNAEGTEIINYKGATYANPFKKRNDRAQHQFAEFIKIFEYPTLVFFDEKGTIINPVAGKLDAKKLEIYITMLSDETYKSINTGQKWSDYQRNFEYKLQGE</sequence>
<dbReference type="Gene3D" id="3.40.30.10">
    <property type="entry name" value="Glutaredoxin"/>
    <property type="match status" value="1"/>
</dbReference>
<dbReference type="EMBL" id="MAAX01000172">
    <property type="protein sequence ID" value="OUS11850.1"/>
    <property type="molecule type" value="Genomic_DNA"/>
</dbReference>
<reference evidence="4" key="1">
    <citation type="journal article" date="2017" name="Proc. Natl. Acad. Sci. U.S.A.">
        <title>Simulation of Deepwater Horizon oil plume reveals substrate specialization within a complex community of hydrocarbon-degraders.</title>
        <authorList>
            <person name="Hu P."/>
            <person name="Dubinsky E.A."/>
            <person name="Probst A.J."/>
            <person name="Wang J."/>
            <person name="Sieber C.M.K."/>
            <person name="Tom L.M."/>
            <person name="Gardinali P."/>
            <person name="Banfield J.F."/>
            <person name="Atlas R.M."/>
            <person name="Andersen G.L."/>
        </authorList>
    </citation>
    <scope>NUCLEOTIDE SEQUENCE [LARGE SCALE GENOMIC DNA]</scope>
</reference>
<dbReference type="RefSeq" id="WP_303687484.1">
    <property type="nucleotide sequence ID" value="NZ_CAJXYO010000020.1"/>
</dbReference>
<gene>
    <name evidence="3" type="ORF">A9Q93_10970</name>
</gene>
<keyword evidence="1" id="KW-0732">Signal</keyword>
<feature type="domain" description="Thioredoxin-like fold" evidence="2">
    <location>
        <begin position="31"/>
        <end position="143"/>
    </location>
</feature>
<dbReference type="Proteomes" id="UP000196102">
    <property type="component" value="Unassembled WGS sequence"/>
</dbReference>
<dbReference type="SUPFAM" id="SSF52833">
    <property type="entry name" value="Thioredoxin-like"/>
    <property type="match status" value="1"/>
</dbReference>
<dbReference type="Pfam" id="PF13098">
    <property type="entry name" value="Thioredoxin_2"/>
    <property type="match status" value="1"/>
</dbReference>
<evidence type="ECO:0000313" key="4">
    <source>
        <dbReference type="Proteomes" id="UP000196102"/>
    </source>
</evidence>
<feature type="chain" id="PRO_5012803399" evidence="1">
    <location>
        <begin position="22"/>
        <end position="175"/>
    </location>
</feature>
<dbReference type="InterPro" id="IPR012336">
    <property type="entry name" value="Thioredoxin-like_fold"/>
</dbReference>
<evidence type="ECO:0000313" key="3">
    <source>
        <dbReference type="EMBL" id="OUS11850.1"/>
    </source>
</evidence>